<protein>
    <recommendedName>
        <fullName evidence="10">Prolamin-like domain-containing protein</fullName>
    </recommendedName>
</protein>
<proteinExistence type="inferred from homology"/>
<keyword evidence="3" id="KW-0964">Secreted</keyword>
<feature type="signal peptide" evidence="9">
    <location>
        <begin position="1"/>
        <end position="22"/>
    </location>
</feature>
<dbReference type="Gramene" id="Kaladp0040s0523.1.v1.1">
    <property type="protein sequence ID" value="Kaladp0040s0523.1.v1.1.CDS.1"/>
    <property type="gene ID" value="Kaladp0040s0523.v1.1"/>
</dbReference>
<dbReference type="GO" id="GO:0031410">
    <property type="term" value="C:cytoplasmic vesicle"/>
    <property type="evidence" value="ECO:0007669"/>
    <property type="project" value="UniProtKB-SubCell"/>
</dbReference>
<dbReference type="PANTHER" id="PTHR35293">
    <property type="entry name" value="EGG CELL-SECRETED PROTEIN 1.5"/>
    <property type="match status" value="1"/>
</dbReference>
<evidence type="ECO:0000256" key="7">
    <source>
        <dbReference type="ARBA" id="ARBA00034457"/>
    </source>
</evidence>
<accession>A0A7N0TPQ3</accession>
<evidence type="ECO:0000313" key="12">
    <source>
        <dbReference type="Proteomes" id="UP000594263"/>
    </source>
</evidence>
<reference evidence="11" key="1">
    <citation type="submission" date="2021-01" db="UniProtKB">
        <authorList>
            <consortium name="EnsemblPlants"/>
        </authorList>
    </citation>
    <scope>IDENTIFICATION</scope>
</reference>
<dbReference type="GO" id="GO:0005576">
    <property type="term" value="C:extracellular region"/>
    <property type="evidence" value="ECO:0007669"/>
    <property type="project" value="UniProtKB-SubCell"/>
</dbReference>
<comment type="function">
    <text evidence="7">Involved in the regulation of gamete interactions during the double fertilization and to prevent multiple-pollen tube attraction; mediates the redistribution of the gamete fusogen HAP2/GCS1 to the cell surface after secretion upon sperm arrival.</text>
</comment>
<evidence type="ECO:0000256" key="9">
    <source>
        <dbReference type="SAM" id="SignalP"/>
    </source>
</evidence>
<evidence type="ECO:0000259" key="10">
    <source>
        <dbReference type="Pfam" id="PF05617"/>
    </source>
</evidence>
<dbReference type="GO" id="GO:0080155">
    <property type="term" value="P:regulation of double fertilization forming a zygote and endosperm"/>
    <property type="evidence" value="ECO:0007669"/>
    <property type="project" value="EnsemblPlants"/>
</dbReference>
<keyword evidence="5" id="KW-0278">Fertilization</keyword>
<evidence type="ECO:0000256" key="4">
    <source>
        <dbReference type="ARBA" id="ARBA00022729"/>
    </source>
</evidence>
<keyword evidence="4 9" id="KW-0732">Signal</keyword>
<dbReference type="AlphaFoldDB" id="A0A7N0TPQ3"/>
<dbReference type="PANTHER" id="PTHR35293:SF1">
    <property type="entry name" value="EGG CELL-SECRETED PROTEIN 1.5"/>
    <property type="match status" value="1"/>
</dbReference>
<evidence type="ECO:0000313" key="11">
    <source>
        <dbReference type="EnsemblPlants" id="Kaladp0040s0523.1.v1.1.CDS.1"/>
    </source>
</evidence>
<evidence type="ECO:0000256" key="6">
    <source>
        <dbReference type="ARBA" id="ARBA00023329"/>
    </source>
</evidence>
<comment type="similarity">
    <text evidence="8">Belongs to the plant egg cell-secreted peptide family.</text>
</comment>
<evidence type="ECO:0000256" key="1">
    <source>
        <dbReference type="ARBA" id="ARBA00004541"/>
    </source>
</evidence>
<dbReference type="Proteomes" id="UP000594263">
    <property type="component" value="Unplaced"/>
</dbReference>
<dbReference type="InterPro" id="IPR008502">
    <property type="entry name" value="Prolamin-like"/>
</dbReference>
<comment type="subcellular location">
    <subcellularLocation>
        <location evidence="1">Cytoplasmic vesicle</location>
    </subcellularLocation>
    <subcellularLocation>
        <location evidence="2">Secreted</location>
    </subcellularLocation>
</comment>
<name>A0A7N0TPQ3_KALFE</name>
<dbReference type="Pfam" id="PF05617">
    <property type="entry name" value="Prolamin_like"/>
    <property type="match status" value="1"/>
</dbReference>
<evidence type="ECO:0000256" key="5">
    <source>
        <dbReference type="ARBA" id="ARBA00023279"/>
    </source>
</evidence>
<keyword evidence="6" id="KW-0968">Cytoplasmic vesicle</keyword>
<organism evidence="11 12">
    <name type="scientific">Kalanchoe fedtschenkoi</name>
    <name type="common">Lavender scallops</name>
    <name type="synonym">South American air plant</name>
    <dbReference type="NCBI Taxonomy" id="63787"/>
    <lineage>
        <taxon>Eukaryota</taxon>
        <taxon>Viridiplantae</taxon>
        <taxon>Streptophyta</taxon>
        <taxon>Embryophyta</taxon>
        <taxon>Tracheophyta</taxon>
        <taxon>Spermatophyta</taxon>
        <taxon>Magnoliopsida</taxon>
        <taxon>eudicotyledons</taxon>
        <taxon>Gunneridae</taxon>
        <taxon>Pentapetalae</taxon>
        <taxon>Saxifragales</taxon>
        <taxon>Crassulaceae</taxon>
        <taxon>Kalanchoe</taxon>
    </lineage>
</organism>
<evidence type="ECO:0000256" key="3">
    <source>
        <dbReference type="ARBA" id="ARBA00022525"/>
    </source>
</evidence>
<dbReference type="OMA" id="SMFELQS"/>
<dbReference type="EnsemblPlants" id="Kaladp0040s0523.1.v1.1">
    <property type="protein sequence ID" value="Kaladp0040s0523.1.v1.1.CDS.1"/>
    <property type="gene ID" value="Kaladp0040s0523.v1.1"/>
</dbReference>
<feature type="domain" description="Prolamin-like" evidence="10">
    <location>
        <begin position="50"/>
        <end position="113"/>
    </location>
</feature>
<dbReference type="GO" id="GO:0009567">
    <property type="term" value="P:double fertilization forming a zygote and endosperm"/>
    <property type="evidence" value="ECO:0007669"/>
    <property type="project" value="EnsemblPlants"/>
</dbReference>
<feature type="chain" id="PRO_5029895291" description="Prolamin-like domain-containing protein" evidence="9">
    <location>
        <begin position="23"/>
        <end position="132"/>
    </location>
</feature>
<dbReference type="GO" id="GO:2000008">
    <property type="term" value="P:regulation of protein localization to cell surface"/>
    <property type="evidence" value="ECO:0007669"/>
    <property type="project" value="EnsemblPlants"/>
</dbReference>
<dbReference type="InterPro" id="IPR044711">
    <property type="entry name" value="EC11-15"/>
</dbReference>
<keyword evidence="12" id="KW-1185">Reference proteome</keyword>
<evidence type="ECO:0000256" key="2">
    <source>
        <dbReference type="ARBA" id="ARBA00004613"/>
    </source>
</evidence>
<sequence>MSCNTFVFVLTLCLFSAAATSSRPVLRVKPASTLLARLKLDGESSSSTSCWDSLFKLQSCTGEVILFFLNGETYLGKACCEAIQTIEHDCWPTMLTSLGYTDEEGFVLQGYCDGVKDGPVTPIHRQLPPHAK</sequence>
<evidence type="ECO:0000256" key="8">
    <source>
        <dbReference type="ARBA" id="ARBA00034484"/>
    </source>
</evidence>